<dbReference type="InterPro" id="IPR019734">
    <property type="entry name" value="TPR_rpt"/>
</dbReference>
<dbReference type="PROSITE" id="PS50005">
    <property type="entry name" value="TPR"/>
    <property type="match status" value="1"/>
</dbReference>
<organism evidence="3 4">
    <name type="scientific">Saltatorellus ferox</name>
    <dbReference type="NCBI Taxonomy" id="2528018"/>
    <lineage>
        <taxon>Bacteria</taxon>
        <taxon>Pseudomonadati</taxon>
        <taxon>Planctomycetota</taxon>
        <taxon>Planctomycetia</taxon>
        <taxon>Planctomycetia incertae sedis</taxon>
        <taxon>Saltatorellus</taxon>
    </lineage>
</organism>
<feature type="repeat" description="TPR" evidence="1">
    <location>
        <begin position="203"/>
        <end position="236"/>
    </location>
</feature>
<proteinExistence type="predicted"/>
<dbReference type="OrthoDB" id="10019247at2"/>
<evidence type="ECO:0000256" key="2">
    <source>
        <dbReference type="SAM" id="SignalP"/>
    </source>
</evidence>
<dbReference type="Gene3D" id="1.25.40.10">
    <property type="entry name" value="Tetratricopeptide repeat domain"/>
    <property type="match status" value="3"/>
</dbReference>
<dbReference type="AlphaFoldDB" id="A0A518EVW4"/>
<protein>
    <submittedName>
        <fullName evidence="3">Tetratricopeptide repeat protein</fullName>
    </submittedName>
</protein>
<dbReference type="SUPFAM" id="SSF48452">
    <property type="entry name" value="TPR-like"/>
    <property type="match status" value="2"/>
</dbReference>
<keyword evidence="1" id="KW-0802">TPR repeat</keyword>
<feature type="signal peptide" evidence="2">
    <location>
        <begin position="1"/>
        <end position="31"/>
    </location>
</feature>
<dbReference type="Proteomes" id="UP000320390">
    <property type="component" value="Chromosome"/>
</dbReference>
<feature type="chain" id="PRO_5021879587" evidence="2">
    <location>
        <begin position="32"/>
        <end position="529"/>
    </location>
</feature>
<evidence type="ECO:0000313" key="4">
    <source>
        <dbReference type="Proteomes" id="UP000320390"/>
    </source>
</evidence>
<dbReference type="RefSeq" id="WP_145200509.1">
    <property type="nucleotide sequence ID" value="NZ_CP036434.1"/>
</dbReference>
<keyword evidence="4" id="KW-1185">Reference proteome</keyword>
<name>A0A518EVW4_9BACT</name>
<gene>
    <name evidence="3" type="ORF">Poly30_37690</name>
</gene>
<dbReference type="InterPro" id="IPR011990">
    <property type="entry name" value="TPR-like_helical_dom_sf"/>
</dbReference>
<reference evidence="3 4" key="1">
    <citation type="submission" date="2019-02" db="EMBL/GenBank/DDBJ databases">
        <title>Deep-cultivation of Planctomycetes and their phenomic and genomic characterization uncovers novel biology.</title>
        <authorList>
            <person name="Wiegand S."/>
            <person name="Jogler M."/>
            <person name="Boedeker C."/>
            <person name="Pinto D."/>
            <person name="Vollmers J."/>
            <person name="Rivas-Marin E."/>
            <person name="Kohn T."/>
            <person name="Peeters S.H."/>
            <person name="Heuer A."/>
            <person name="Rast P."/>
            <person name="Oberbeckmann S."/>
            <person name="Bunk B."/>
            <person name="Jeske O."/>
            <person name="Meyerdierks A."/>
            <person name="Storesund J.E."/>
            <person name="Kallscheuer N."/>
            <person name="Luecker S."/>
            <person name="Lage O.M."/>
            <person name="Pohl T."/>
            <person name="Merkel B.J."/>
            <person name="Hornburger P."/>
            <person name="Mueller R.-W."/>
            <person name="Bruemmer F."/>
            <person name="Labrenz M."/>
            <person name="Spormann A.M."/>
            <person name="Op den Camp H."/>
            <person name="Overmann J."/>
            <person name="Amann R."/>
            <person name="Jetten M.S.M."/>
            <person name="Mascher T."/>
            <person name="Medema M.H."/>
            <person name="Devos D.P."/>
            <person name="Kaster A.-K."/>
            <person name="Ovreas L."/>
            <person name="Rohde M."/>
            <person name="Galperin M.Y."/>
            <person name="Jogler C."/>
        </authorList>
    </citation>
    <scope>NUCLEOTIDE SEQUENCE [LARGE SCALE GENOMIC DNA]</scope>
    <source>
        <strain evidence="3 4">Poly30</strain>
    </source>
</reference>
<dbReference type="SMART" id="SM00028">
    <property type="entry name" value="TPR"/>
    <property type="match status" value="4"/>
</dbReference>
<evidence type="ECO:0000313" key="3">
    <source>
        <dbReference type="EMBL" id="QDV08233.1"/>
    </source>
</evidence>
<keyword evidence="2" id="KW-0732">Signal</keyword>
<dbReference type="EMBL" id="CP036434">
    <property type="protein sequence ID" value="QDV08233.1"/>
    <property type="molecule type" value="Genomic_DNA"/>
</dbReference>
<evidence type="ECO:0000256" key="1">
    <source>
        <dbReference type="PROSITE-ProRule" id="PRU00339"/>
    </source>
</evidence>
<accession>A0A518EVW4</accession>
<sequence length="529" mass="56994" precursor="true">MQKTSNRSVKLSAPWPLWALVCLGAFLPACGGDSEGGAGSSSGSAIASSAKRRLMDPKVVNVRELIDKGRPDLARTVLASFGPQLVADLGVEEPLLRARISFLEGREAEWLALVEEARAIDPKDPRPYATSVEIYAAMGRLEAARAELERGATAVGSVVTPELQRARGIVAIVTPGGAKVGLGFLESAYRADEGLPFIARPLGQAYYLMAQAAFAEDQADLAMERMETSLRFDPEDMDARQFYGKLLIAVRQDFVAGLDVLEQLHREGQAIGVELARHHWQAGLIAQVQGESEIARKHYLRAKELGSREVETGTARTFMREQSSHALDKAVAAARVGDEDGVRSAIAEFAALRTDPQDIAQREIALTMIGEADRALTQGDTEAATGLIAAALLADRGATGIAEVQCALFQSKAIDALQAGETDQALRYAVEATQVRPDSIDSWRMLGELQYALGDYAGAAASLLKATAYARATDEPLGIEVSQMLAESQHLSQNSIGAVATLEQALREARPEDAEIRDEIERYLRVLKD</sequence>